<dbReference type="EMBL" id="GGEC01043448">
    <property type="protein sequence ID" value="MBX23932.1"/>
    <property type="molecule type" value="Transcribed_RNA"/>
</dbReference>
<reference evidence="1" key="1">
    <citation type="submission" date="2018-02" db="EMBL/GenBank/DDBJ databases">
        <title>Rhizophora mucronata_Transcriptome.</title>
        <authorList>
            <person name="Meera S.P."/>
            <person name="Sreeshan A."/>
            <person name="Augustine A."/>
        </authorList>
    </citation>
    <scope>NUCLEOTIDE SEQUENCE</scope>
    <source>
        <tissue evidence="1">Leaf</tissue>
    </source>
</reference>
<proteinExistence type="predicted"/>
<organism evidence="1">
    <name type="scientific">Rhizophora mucronata</name>
    <name type="common">Asiatic mangrove</name>
    <dbReference type="NCBI Taxonomy" id="61149"/>
    <lineage>
        <taxon>Eukaryota</taxon>
        <taxon>Viridiplantae</taxon>
        <taxon>Streptophyta</taxon>
        <taxon>Embryophyta</taxon>
        <taxon>Tracheophyta</taxon>
        <taxon>Spermatophyta</taxon>
        <taxon>Magnoliopsida</taxon>
        <taxon>eudicotyledons</taxon>
        <taxon>Gunneridae</taxon>
        <taxon>Pentapetalae</taxon>
        <taxon>rosids</taxon>
        <taxon>fabids</taxon>
        <taxon>Malpighiales</taxon>
        <taxon>Rhizophoraceae</taxon>
        <taxon>Rhizophora</taxon>
    </lineage>
</organism>
<sequence>MRWNPLYYCIASIKAVCTKALVCPPFDPIKKNKIK</sequence>
<name>A0A2P2M127_RHIMU</name>
<evidence type="ECO:0000313" key="1">
    <source>
        <dbReference type="EMBL" id="MBX23932.1"/>
    </source>
</evidence>
<dbReference type="AlphaFoldDB" id="A0A2P2M127"/>
<protein>
    <submittedName>
        <fullName evidence="1">Uncharacterized protein</fullName>
    </submittedName>
</protein>
<accession>A0A2P2M127</accession>